<evidence type="ECO:0000256" key="1">
    <source>
        <dbReference type="SAM" id="Phobius"/>
    </source>
</evidence>
<accession>A0ABP2YWH5</accession>
<dbReference type="Proteomes" id="UP000017131">
    <property type="component" value="Unassembled WGS sequence"/>
</dbReference>
<proteinExistence type="predicted"/>
<comment type="caution">
    <text evidence="3">The sequence shown here is derived from an EMBL/GenBank/DDBJ whole genome shotgun (WGS) entry which is preliminary data.</text>
</comment>
<dbReference type="Pfam" id="PF07670">
    <property type="entry name" value="Gate"/>
    <property type="match status" value="1"/>
</dbReference>
<keyword evidence="1" id="KW-1133">Transmembrane helix</keyword>
<reference evidence="3 4" key="1">
    <citation type="journal article" date="2013" name="Genome Announc.">
        <title>Draft Genome Sequence of Staphylococcus simulans UMC-CNS-990, Isolated from a Case of Chronic Bovine Mastitis.</title>
        <authorList>
            <person name="Calcutt M.J."/>
            <person name="Foecking M.F."/>
            <person name="Hsieh H.Y."/>
            <person name="Perry J."/>
            <person name="Stewart G.C."/>
            <person name="Middleton J.R."/>
        </authorList>
    </citation>
    <scope>NUCLEOTIDE SEQUENCE [LARGE SCALE GENOMIC DNA]</scope>
    <source>
        <strain evidence="3 4">UMC-CNS-990</strain>
    </source>
</reference>
<keyword evidence="1" id="KW-0472">Membrane</keyword>
<feature type="transmembrane region" description="Helical" evidence="1">
    <location>
        <begin position="148"/>
        <end position="170"/>
    </location>
</feature>
<sequence length="443" mass="49310">MLEVKFNLANGQTTDIPDGTHQLKLIGFKHLTTAQQFLLRQFITKEHIHASPYQAVVSDSTQTQYDIQKLKAYVEASRQHHPKFHDTLLGWLIIFLMFALPIYLAYHFSDWLQNQYVSHWIEMMTTHAHTSFQWLNQVLYGDYGVLSLGIYSLVWALPVVVMIGISTAVIDQTQLKQFVVWSIEPTMRKVGLDGQDIIPVLEGFGCNAAAITQANSQCSACTKTSCMSIISFGSSCSYQIGATLSIFSAAQHSWLFAPYLLLVFAGGILHNKLWYRKQNSFHVTPPVYRNQLKWPSLKPLLKQIWGTIEMFLMQALPIFIGICIVVSLLALTPILTVISTIFTPLLYLLHIPDSMAPGILFSMIRKDGMLLFNFGNGAVLQSLSPASLLVLVFFSSTFSSCMVTVSMMAKHLGLKQGGAIIGKQMVTSIVLTLAIALLAGVLI</sequence>
<organism evidence="3 4">
    <name type="scientific">Staphylococcus simulans UMC-CNS-990</name>
    <dbReference type="NCBI Taxonomy" id="1405498"/>
    <lineage>
        <taxon>Bacteria</taxon>
        <taxon>Bacillati</taxon>
        <taxon>Bacillota</taxon>
        <taxon>Bacilli</taxon>
        <taxon>Bacillales</taxon>
        <taxon>Staphylococcaceae</taxon>
        <taxon>Staphylococcus</taxon>
    </lineage>
</organism>
<feature type="transmembrane region" description="Helical" evidence="1">
    <location>
        <begin position="88"/>
        <end position="106"/>
    </location>
</feature>
<feature type="domain" description="Nucleoside transporter/FeoB GTPase Gate" evidence="2">
    <location>
        <begin position="154"/>
        <end position="248"/>
    </location>
</feature>
<protein>
    <submittedName>
        <fullName evidence="3">Transporter</fullName>
    </submittedName>
</protein>
<feature type="transmembrane region" description="Helical" evidence="1">
    <location>
        <begin position="425"/>
        <end position="442"/>
    </location>
</feature>
<keyword evidence="4" id="KW-1185">Reference proteome</keyword>
<feature type="transmembrane region" description="Helical" evidence="1">
    <location>
        <begin position="384"/>
        <end position="405"/>
    </location>
</feature>
<dbReference type="InterPro" id="IPR050860">
    <property type="entry name" value="FeoB_GTPase"/>
</dbReference>
<feature type="transmembrane region" description="Helical" evidence="1">
    <location>
        <begin position="315"/>
        <end position="338"/>
    </location>
</feature>
<dbReference type="InterPro" id="IPR011642">
    <property type="entry name" value="Gate_dom"/>
</dbReference>
<dbReference type="PANTHER" id="PTHR43185">
    <property type="entry name" value="FERROUS IRON TRANSPORT PROTEIN B"/>
    <property type="match status" value="1"/>
</dbReference>
<dbReference type="RefSeq" id="WP_023015072.1">
    <property type="nucleotide sequence ID" value="NZ_AXDY01000002.1"/>
</dbReference>
<gene>
    <name evidence="3" type="ORF">SSIM_02850</name>
</gene>
<evidence type="ECO:0000313" key="4">
    <source>
        <dbReference type="Proteomes" id="UP000017131"/>
    </source>
</evidence>
<keyword evidence="1" id="KW-0812">Transmembrane</keyword>
<name>A0ABP2YWH5_STASI</name>
<feature type="transmembrane region" description="Helical" evidence="1">
    <location>
        <begin position="254"/>
        <end position="275"/>
    </location>
</feature>
<dbReference type="PANTHER" id="PTHR43185:SF1">
    <property type="entry name" value="FE(2+) TRANSPORTER FEOB"/>
    <property type="match status" value="1"/>
</dbReference>
<dbReference type="EMBL" id="AXDY01000002">
    <property type="protein sequence ID" value="ERS94411.1"/>
    <property type="molecule type" value="Genomic_DNA"/>
</dbReference>
<evidence type="ECO:0000259" key="2">
    <source>
        <dbReference type="Pfam" id="PF07670"/>
    </source>
</evidence>
<evidence type="ECO:0000313" key="3">
    <source>
        <dbReference type="EMBL" id="ERS94411.1"/>
    </source>
</evidence>